<evidence type="ECO:0000313" key="2">
    <source>
        <dbReference type="EMBL" id="CAI2374545.1"/>
    </source>
</evidence>
<accession>A0AAD1XL06</accession>
<dbReference type="AlphaFoldDB" id="A0AAD1XL06"/>
<name>A0AAD1XL06_EUPCR</name>
<keyword evidence="3" id="KW-1185">Reference proteome</keyword>
<evidence type="ECO:0000256" key="1">
    <source>
        <dbReference type="SAM" id="MobiDB-lite"/>
    </source>
</evidence>
<sequence>MIIRSRIGPIFGKTLAILYCRTRTSIVSKSCSYCDSVKPKILKALNDLKHMKDLVLESHEKFQSYIFNKFINLSGIEEISPEMTVFLTLMYDKWYYERLKADPKFKLGVQKDEETIQMKNGMMRAIFYNERPTLTSEMHQMKHLVSINRDRKLQMDLIEKHVKKAFFPDFRGSRKKKNWIKSLSKVKVSKLNRSISITQKDLNPKALDLKKLTPGNPGCMKRKSKSFFGVLPGTINEELEPAYPEHIKKNITSKNAIPKPIIQIESPDNSPQFPQSSLKLQKNISEIPQASEIDPKNLRPQKKHKKPSRKLKRPPNALNPPLKSKIHLKTKMIHSPTLPKSPAATRHPLIHTTSNKPILNNTSIVRENRKWIKKDVVTKIKTLKFKFNKRIKSINRNRSRDKTPFSPKAVPDIKLVIPEIARNAVSPSAKNSYNKCAVSPSHYSSTFTQNRSICYDVFTPSPQLDFSSHKRSIQETFSRKKRIFPIKIGSSKEMKSFKMKRSFPMRLYNPSFDIV</sequence>
<evidence type="ECO:0000313" key="3">
    <source>
        <dbReference type="Proteomes" id="UP001295684"/>
    </source>
</evidence>
<protein>
    <submittedName>
        <fullName evidence="2">Uncharacterized protein</fullName>
    </submittedName>
</protein>
<gene>
    <name evidence="2" type="ORF">ECRASSUSDP1_LOCUS15900</name>
</gene>
<organism evidence="2 3">
    <name type="scientific">Euplotes crassus</name>
    <dbReference type="NCBI Taxonomy" id="5936"/>
    <lineage>
        <taxon>Eukaryota</taxon>
        <taxon>Sar</taxon>
        <taxon>Alveolata</taxon>
        <taxon>Ciliophora</taxon>
        <taxon>Intramacronucleata</taxon>
        <taxon>Spirotrichea</taxon>
        <taxon>Hypotrichia</taxon>
        <taxon>Euplotida</taxon>
        <taxon>Euplotidae</taxon>
        <taxon>Moneuplotes</taxon>
    </lineage>
</organism>
<feature type="compositionally biased region" description="Basic residues" evidence="1">
    <location>
        <begin position="299"/>
        <end position="313"/>
    </location>
</feature>
<proteinExistence type="predicted"/>
<comment type="caution">
    <text evidence="2">The sequence shown here is derived from an EMBL/GenBank/DDBJ whole genome shotgun (WGS) entry which is preliminary data.</text>
</comment>
<reference evidence="2" key="1">
    <citation type="submission" date="2023-07" db="EMBL/GenBank/DDBJ databases">
        <authorList>
            <consortium name="AG Swart"/>
            <person name="Singh M."/>
            <person name="Singh A."/>
            <person name="Seah K."/>
            <person name="Emmerich C."/>
        </authorList>
    </citation>
    <scope>NUCLEOTIDE SEQUENCE</scope>
    <source>
        <strain evidence="2">DP1</strain>
    </source>
</reference>
<dbReference type="EMBL" id="CAMPGE010015958">
    <property type="protein sequence ID" value="CAI2374545.1"/>
    <property type="molecule type" value="Genomic_DNA"/>
</dbReference>
<feature type="region of interest" description="Disordered" evidence="1">
    <location>
        <begin position="288"/>
        <end position="323"/>
    </location>
</feature>
<dbReference type="Proteomes" id="UP001295684">
    <property type="component" value="Unassembled WGS sequence"/>
</dbReference>